<dbReference type="EMBL" id="QGGI01000026">
    <property type="protein sequence ID" value="PWJ87150.1"/>
    <property type="molecule type" value="Genomic_DNA"/>
</dbReference>
<proteinExistence type="inferred from homology"/>
<name>A0AA45C4S2_9BACT</name>
<dbReference type="InterPro" id="IPR050601">
    <property type="entry name" value="CPA3_antiporter_subunitC"/>
</dbReference>
<evidence type="ECO:0000256" key="7">
    <source>
        <dbReference type="SAM" id="Phobius"/>
    </source>
</evidence>
<keyword evidence="9" id="KW-1185">Reference proteome</keyword>
<evidence type="ECO:0000256" key="5">
    <source>
        <dbReference type="ARBA" id="ARBA00022989"/>
    </source>
</evidence>
<comment type="similarity">
    <text evidence="2">Belongs to the CPA3 antiporters (TC 2.A.63) subunit C family.</text>
</comment>
<dbReference type="RefSeq" id="WP_109606434.1">
    <property type="nucleotide sequence ID" value="NZ_JAMHJO010000020.1"/>
</dbReference>
<evidence type="ECO:0000256" key="4">
    <source>
        <dbReference type="ARBA" id="ARBA00022692"/>
    </source>
</evidence>
<dbReference type="GO" id="GO:0005886">
    <property type="term" value="C:plasma membrane"/>
    <property type="evidence" value="ECO:0007669"/>
    <property type="project" value="UniProtKB-SubCell"/>
</dbReference>
<comment type="caution">
    <text evidence="8">The sequence shown here is derived from an EMBL/GenBank/DDBJ whole genome shotgun (WGS) entry which is preliminary data.</text>
</comment>
<keyword evidence="5 7" id="KW-1133">Transmembrane helix</keyword>
<dbReference type="PANTHER" id="PTHR34583">
    <property type="entry name" value="ANTIPORTER SUBUNIT MNHC2-RELATED"/>
    <property type="match status" value="1"/>
</dbReference>
<gene>
    <name evidence="8" type="ORF">C7380_12632</name>
</gene>
<dbReference type="AlphaFoldDB" id="A0AA45C4S2"/>
<evidence type="ECO:0000256" key="1">
    <source>
        <dbReference type="ARBA" id="ARBA00004651"/>
    </source>
</evidence>
<keyword evidence="6 7" id="KW-0472">Membrane</keyword>
<keyword evidence="3" id="KW-1003">Cell membrane</keyword>
<protein>
    <submittedName>
        <fullName evidence="8">Multicomponent Na+:H+ antiporter subunit C</fullName>
    </submittedName>
</protein>
<evidence type="ECO:0000256" key="3">
    <source>
        <dbReference type="ARBA" id="ARBA00022475"/>
    </source>
</evidence>
<evidence type="ECO:0000313" key="8">
    <source>
        <dbReference type="EMBL" id="PWJ87150.1"/>
    </source>
</evidence>
<evidence type="ECO:0000256" key="6">
    <source>
        <dbReference type="ARBA" id="ARBA00023136"/>
    </source>
</evidence>
<dbReference type="InterPro" id="IPR039428">
    <property type="entry name" value="NUOK/Mnh_C1-like"/>
</dbReference>
<dbReference type="Pfam" id="PF00420">
    <property type="entry name" value="Oxidored_q2"/>
    <property type="match status" value="1"/>
</dbReference>
<comment type="subcellular location">
    <subcellularLocation>
        <location evidence="1">Cell membrane</location>
        <topology evidence="1">Multi-pass membrane protein</topology>
    </subcellularLocation>
</comment>
<organism evidence="8 9">
    <name type="scientific">Oceanotoga teriensis</name>
    <dbReference type="NCBI Taxonomy" id="515440"/>
    <lineage>
        <taxon>Bacteria</taxon>
        <taxon>Thermotogati</taxon>
        <taxon>Thermotogota</taxon>
        <taxon>Thermotogae</taxon>
        <taxon>Petrotogales</taxon>
        <taxon>Petrotogaceae</taxon>
        <taxon>Oceanotoga</taxon>
    </lineage>
</organism>
<keyword evidence="4 7" id="KW-0812">Transmembrane</keyword>
<reference evidence="8 9" key="1">
    <citation type="submission" date="2018-05" db="EMBL/GenBank/DDBJ databases">
        <title>Genomic Encyclopedia of Type Strains, Phase IV (KMG-IV): sequencing the most valuable type-strain genomes for metagenomic binning, comparative biology and taxonomic classification.</title>
        <authorList>
            <person name="Goeker M."/>
        </authorList>
    </citation>
    <scope>NUCLEOTIDE SEQUENCE [LARGE SCALE GENOMIC DNA]</scope>
    <source>
        <strain evidence="8 9">DSM 24906</strain>
    </source>
</reference>
<feature type="transmembrane region" description="Helical" evidence="7">
    <location>
        <begin position="6"/>
        <end position="22"/>
    </location>
</feature>
<evidence type="ECO:0000256" key="2">
    <source>
        <dbReference type="ARBA" id="ARBA00010388"/>
    </source>
</evidence>
<dbReference type="PANTHER" id="PTHR34583:SF2">
    <property type="entry name" value="ANTIPORTER SUBUNIT MNHC2-RELATED"/>
    <property type="match status" value="1"/>
</dbReference>
<feature type="transmembrane region" description="Helical" evidence="7">
    <location>
        <begin position="29"/>
        <end position="48"/>
    </location>
</feature>
<evidence type="ECO:0000313" key="9">
    <source>
        <dbReference type="Proteomes" id="UP000245921"/>
    </source>
</evidence>
<sequence length="111" mass="12371">MHIYIILSLIISAIGLIGTIIKRDMILKLINLGVFQSGNVLFFVSIAYKGLSPIITLNIDKYSDPLIHSFLLTVVVIGFANLSLMLVFIMILSNKIKTHLIDEIEDKISRG</sequence>
<dbReference type="Proteomes" id="UP000245921">
    <property type="component" value="Unassembled WGS sequence"/>
</dbReference>
<accession>A0AA45C4S2</accession>
<dbReference type="Gene3D" id="1.10.287.3510">
    <property type="match status" value="1"/>
</dbReference>
<feature type="transmembrane region" description="Helical" evidence="7">
    <location>
        <begin position="68"/>
        <end position="92"/>
    </location>
</feature>